<protein>
    <submittedName>
        <fullName evidence="2">Uncharacterized protein</fullName>
    </submittedName>
</protein>
<feature type="compositionally biased region" description="Polar residues" evidence="1">
    <location>
        <begin position="65"/>
        <end position="79"/>
    </location>
</feature>
<dbReference type="Proteomes" id="UP000593566">
    <property type="component" value="Unassembled WGS sequence"/>
</dbReference>
<dbReference type="RefSeq" id="XP_037150848.1">
    <property type="nucleotide sequence ID" value="XM_037293195.1"/>
</dbReference>
<feature type="region of interest" description="Disordered" evidence="1">
    <location>
        <begin position="1"/>
        <end position="128"/>
    </location>
</feature>
<organism evidence="2 3">
    <name type="scientific">Letharia lupina</name>
    <dbReference type="NCBI Taxonomy" id="560253"/>
    <lineage>
        <taxon>Eukaryota</taxon>
        <taxon>Fungi</taxon>
        <taxon>Dikarya</taxon>
        <taxon>Ascomycota</taxon>
        <taxon>Pezizomycotina</taxon>
        <taxon>Lecanoromycetes</taxon>
        <taxon>OSLEUM clade</taxon>
        <taxon>Lecanoromycetidae</taxon>
        <taxon>Lecanorales</taxon>
        <taxon>Lecanorineae</taxon>
        <taxon>Parmeliaceae</taxon>
        <taxon>Letharia</taxon>
    </lineage>
</organism>
<evidence type="ECO:0000256" key="1">
    <source>
        <dbReference type="SAM" id="MobiDB-lite"/>
    </source>
</evidence>
<keyword evidence="3" id="KW-1185">Reference proteome</keyword>
<sequence>MASRILRLSTRSPASLQPLRYPFTPPIFRRSLTTTYPRFAEGDLGNPQSSSSDQAQLKKTRGTEGANSPDTASVQQPVSERSAIPGDKDEGTPTEDAVKRSPEEPAEKKRESVEKQGEKPLGPEDEQK</sequence>
<evidence type="ECO:0000313" key="3">
    <source>
        <dbReference type="Proteomes" id="UP000593566"/>
    </source>
</evidence>
<gene>
    <name evidence="2" type="ORF">HO133_002268</name>
</gene>
<reference evidence="2 3" key="1">
    <citation type="journal article" date="2020" name="Genomics">
        <title>Complete, high-quality genomes from long-read metagenomic sequencing of two wolf lichen thalli reveals enigmatic genome architecture.</title>
        <authorList>
            <person name="McKenzie S.K."/>
            <person name="Walston R.F."/>
            <person name="Allen J.L."/>
        </authorList>
    </citation>
    <scope>NUCLEOTIDE SEQUENCE [LARGE SCALE GENOMIC DNA]</scope>
    <source>
        <strain evidence="2">WasteWater1</strain>
    </source>
</reference>
<proteinExistence type="predicted"/>
<dbReference type="EMBL" id="JACCJB010000014">
    <property type="protein sequence ID" value="KAF6221413.1"/>
    <property type="molecule type" value="Genomic_DNA"/>
</dbReference>
<dbReference type="GeneID" id="59330682"/>
<accession>A0A8H6CD90</accession>
<feature type="compositionally biased region" description="Basic and acidic residues" evidence="1">
    <location>
        <begin position="86"/>
        <end position="128"/>
    </location>
</feature>
<feature type="compositionally biased region" description="Polar residues" evidence="1">
    <location>
        <begin position="46"/>
        <end position="57"/>
    </location>
</feature>
<evidence type="ECO:0000313" key="2">
    <source>
        <dbReference type="EMBL" id="KAF6221413.1"/>
    </source>
</evidence>
<comment type="caution">
    <text evidence="2">The sequence shown here is derived from an EMBL/GenBank/DDBJ whole genome shotgun (WGS) entry which is preliminary data.</text>
</comment>
<name>A0A8H6CD90_9LECA</name>
<dbReference type="AlphaFoldDB" id="A0A8H6CD90"/>